<dbReference type="CDD" id="cd17327">
    <property type="entry name" value="MFS_FEN2_like"/>
    <property type="match status" value="1"/>
</dbReference>
<dbReference type="GO" id="GO:0022857">
    <property type="term" value="F:transmembrane transporter activity"/>
    <property type="evidence" value="ECO:0007669"/>
    <property type="project" value="InterPro"/>
</dbReference>
<feature type="transmembrane region" description="Helical" evidence="7">
    <location>
        <begin position="481"/>
        <end position="504"/>
    </location>
</feature>
<dbReference type="PANTHER" id="PTHR43791:SF1">
    <property type="entry name" value="ALLANTOATE PERMEASE"/>
    <property type="match status" value="1"/>
</dbReference>
<protein>
    <submittedName>
        <fullName evidence="9">ZYBA0S13-00144g1_1</fullName>
    </submittedName>
</protein>
<feature type="transmembrane region" description="Helical" evidence="7">
    <location>
        <begin position="255"/>
        <end position="277"/>
    </location>
</feature>
<dbReference type="AlphaFoldDB" id="A0A8J2TB39"/>
<evidence type="ECO:0000256" key="1">
    <source>
        <dbReference type="ARBA" id="ARBA00004141"/>
    </source>
</evidence>
<feature type="transmembrane region" description="Helical" evidence="7">
    <location>
        <begin position="451"/>
        <end position="469"/>
    </location>
</feature>
<dbReference type="InterPro" id="IPR011701">
    <property type="entry name" value="MFS"/>
</dbReference>
<feature type="transmembrane region" description="Helical" evidence="7">
    <location>
        <begin position="160"/>
        <end position="181"/>
    </location>
</feature>
<evidence type="ECO:0000256" key="6">
    <source>
        <dbReference type="ARBA" id="ARBA00037968"/>
    </source>
</evidence>
<comment type="similarity">
    <text evidence="6">Belongs to the major facilitator superfamily. Allantoate permease family.</text>
</comment>
<feature type="transmembrane region" description="Helical" evidence="7">
    <location>
        <begin position="390"/>
        <end position="409"/>
    </location>
</feature>
<feature type="transmembrane region" description="Helical" evidence="7">
    <location>
        <begin position="421"/>
        <end position="439"/>
    </location>
</feature>
<dbReference type="PANTHER" id="PTHR43791">
    <property type="entry name" value="PERMEASE-RELATED"/>
    <property type="match status" value="1"/>
</dbReference>
<evidence type="ECO:0000256" key="3">
    <source>
        <dbReference type="ARBA" id="ARBA00022692"/>
    </source>
</evidence>
<feature type="transmembrane region" description="Helical" evidence="7">
    <location>
        <begin position="362"/>
        <end position="383"/>
    </location>
</feature>
<dbReference type="GO" id="GO:0016020">
    <property type="term" value="C:membrane"/>
    <property type="evidence" value="ECO:0007669"/>
    <property type="project" value="UniProtKB-SubCell"/>
</dbReference>
<proteinExistence type="inferred from homology"/>
<dbReference type="InterPro" id="IPR020846">
    <property type="entry name" value="MFS_dom"/>
</dbReference>
<keyword evidence="2" id="KW-0813">Transport</keyword>
<dbReference type="Gene3D" id="1.20.1250.20">
    <property type="entry name" value="MFS general substrate transporter like domains"/>
    <property type="match status" value="2"/>
</dbReference>
<feature type="transmembrane region" description="Helical" evidence="7">
    <location>
        <begin position="325"/>
        <end position="350"/>
    </location>
</feature>
<reference evidence="10" key="1">
    <citation type="journal article" date="2013" name="Genome Announc.">
        <title>Genome sequence of the food spoilage yeast Zygosaccharomyces bailii CLIB 213(T).</title>
        <authorList>
            <person name="Galeote V."/>
            <person name="Bigey F."/>
            <person name="Devillers H."/>
            <person name="Neuveglise C."/>
            <person name="Dequin S."/>
        </authorList>
    </citation>
    <scope>NUCLEOTIDE SEQUENCE [LARGE SCALE GENOMIC DNA]</scope>
    <source>
        <strain evidence="10">CLIB 213 / ATCC 58445 / CBS 680 / CCRC 21525 / NBRC 1098 / NCYC 1416 / NRRL Y-2227</strain>
    </source>
</reference>
<keyword evidence="5 7" id="KW-0472">Membrane</keyword>
<evidence type="ECO:0000256" key="5">
    <source>
        <dbReference type="ARBA" id="ARBA00023136"/>
    </source>
</evidence>
<dbReference type="PROSITE" id="PS50850">
    <property type="entry name" value="MFS"/>
    <property type="match status" value="1"/>
</dbReference>
<comment type="subcellular location">
    <subcellularLocation>
        <location evidence="1">Membrane</location>
        <topology evidence="1">Multi-pass membrane protein</topology>
    </subcellularLocation>
</comment>
<evidence type="ECO:0000256" key="2">
    <source>
        <dbReference type="ARBA" id="ARBA00022448"/>
    </source>
</evidence>
<evidence type="ECO:0000256" key="7">
    <source>
        <dbReference type="SAM" id="Phobius"/>
    </source>
</evidence>
<evidence type="ECO:0000256" key="4">
    <source>
        <dbReference type="ARBA" id="ARBA00022989"/>
    </source>
</evidence>
<keyword evidence="10" id="KW-1185">Reference proteome</keyword>
<dbReference type="SUPFAM" id="SSF103473">
    <property type="entry name" value="MFS general substrate transporter"/>
    <property type="match status" value="1"/>
</dbReference>
<sequence>MSITKNQHSVVLKEVAEEFTAGPFPNTKELANFNEHLQDISVRDEEKEFIPTNIKEVPEENDENVDDAFDVSLAARGLVVTEEINKNLLRKIDLYLQPIIWALYTLQYMDKVTNNYAGVMGIQKDLGLAANEFSWLGTAFYLAYLGGEFPLSRLLQKLPYVKTLSACIVIWGIVLCTHSAVKNGAGIIVARVFLGIFESSITPGFVILTSQWYRREEHFARIAYWFSCNGLGAIIGGSIAYGLAHHAESYPLKSWKILFIITGLLSIFFGVLFYFYVPENPSKAWFLSEEERLYQVQRIRSNQQGFGSKKFKKYQLIEAFKDVRLYIYIIWGLTAQIPNGGLGSFGSILLHETLGYSSEKALLMGLPQGAVQIASGIIAGYIATKTGKRILVGVGCCSITLIGTCLLAFTKPAHSRLAGYYIFAFYAIGMVTILASITSDAAGHTKKVTTSALFLISYCIGNVIGPQTFRASDAPEYQPARVTMAACIAIATADLFLLFLVNLAENKRRDRKFKEDPEWYVAPENAEFLDLTDFENKNFRYSY</sequence>
<feature type="transmembrane region" description="Helical" evidence="7">
    <location>
        <begin position="187"/>
        <end position="210"/>
    </location>
</feature>
<dbReference type="InterPro" id="IPR036259">
    <property type="entry name" value="MFS_trans_sf"/>
</dbReference>
<name>A0A8J2TB39_ZYGB2</name>
<dbReference type="FunFam" id="1.20.1250.20:FF:000064">
    <property type="entry name" value="MFS allantoate transporter"/>
    <property type="match status" value="1"/>
</dbReference>
<keyword evidence="4 7" id="KW-1133">Transmembrane helix</keyword>
<dbReference type="Pfam" id="PF07690">
    <property type="entry name" value="MFS_1"/>
    <property type="match status" value="1"/>
</dbReference>
<evidence type="ECO:0000259" key="8">
    <source>
        <dbReference type="PROSITE" id="PS50850"/>
    </source>
</evidence>
<keyword evidence="3 7" id="KW-0812">Transmembrane</keyword>
<dbReference type="OrthoDB" id="6730379at2759"/>
<evidence type="ECO:0000313" key="10">
    <source>
        <dbReference type="Proteomes" id="UP000019375"/>
    </source>
</evidence>
<evidence type="ECO:0000313" key="9">
    <source>
        <dbReference type="EMBL" id="CDF91639.1"/>
    </source>
</evidence>
<gene>
    <name evidence="9" type="ORF">BN860_00144g</name>
</gene>
<feature type="domain" description="Major facilitator superfamily (MFS) profile" evidence="8">
    <location>
        <begin position="96"/>
        <end position="505"/>
    </location>
</feature>
<dbReference type="Proteomes" id="UP000019375">
    <property type="component" value="Unassembled WGS sequence"/>
</dbReference>
<accession>A0A8J2TB39</accession>
<organism evidence="9 10">
    <name type="scientific">Zygosaccharomyces bailii (strain CLIB 213 / ATCC 58445 / CBS 680 / BCRC 21525 / NBRC 1098 / NCYC 1416 / NRRL Y-2227)</name>
    <dbReference type="NCBI Taxonomy" id="1333698"/>
    <lineage>
        <taxon>Eukaryota</taxon>
        <taxon>Fungi</taxon>
        <taxon>Dikarya</taxon>
        <taxon>Ascomycota</taxon>
        <taxon>Saccharomycotina</taxon>
        <taxon>Saccharomycetes</taxon>
        <taxon>Saccharomycetales</taxon>
        <taxon>Saccharomycetaceae</taxon>
        <taxon>Zygosaccharomyces</taxon>
    </lineage>
</organism>
<feature type="transmembrane region" description="Helical" evidence="7">
    <location>
        <begin position="222"/>
        <end position="243"/>
    </location>
</feature>
<dbReference type="EMBL" id="HG316466">
    <property type="protein sequence ID" value="CDF91639.1"/>
    <property type="molecule type" value="Genomic_DNA"/>
</dbReference>